<accession>A0A2H3BF15</accession>
<keyword evidence="3" id="KW-1185">Reference proteome</keyword>
<protein>
    <submittedName>
        <fullName evidence="2">Uncharacterized protein</fullName>
    </submittedName>
</protein>
<name>A0A2H3BF15_9AGAR</name>
<evidence type="ECO:0000313" key="3">
    <source>
        <dbReference type="Proteomes" id="UP000218334"/>
    </source>
</evidence>
<dbReference type="Proteomes" id="UP000218334">
    <property type="component" value="Unassembled WGS sequence"/>
</dbReference>
<dbReference type="Gene3D" id="3.90.226.10">
    <property type="entry name" value="2-enoyl-CoA Hydratase, Chain A, domain 1"/>
    <property type="match status" value="1"/>
</dbReference>
<dbReference type="PANTHER" id="PTHR37049:SF4">
    <property type="entry name" value="RHODANESE DOMAIN-CONTAINING PROTEIN"/>
    <property type="match status" value="1"/>
</dbReference>
<organism evidence="2 3">
    <name type="scientific">Armillaria solidipes</name>
    <dbReference type="NCBI Taxonomy" id="1076256"/>
    <lineage>
        <taxon>Eukaryota</taxon>
        <taxon>Fungi</taxon>
        <taxon>Dikarya</taxon>
        <taxon>Basidiomycota</taxon>
        <taxon>Agaricomycotina</taxon>
        <taxon>Agaricomycetes</taxon>
        <taxon>Agaricomycetidae</taxon>
        <taxon>Agaricales</taxon>
        <taxon>Marasmiineae</taxon>
        <taxon>Physalacriaceae</taxon>
        <taxon>Armillaria</taxon>
    </lineage>
</organism>
<keyword evidence="1" id="KW-0732">Signal</keyword>
<evidence type="ECO:0000313" key="2">
    <source>
        <dbReference type="EMBL" id="PBK67504.1"/>
    </source>
</evidence>
<proteinExistence type="predicted"/>
<feature type="signal peptide" evidence="1">
    <location>
        <begin position="1"/>
        <end position="16"/>
    </location>
</feature>
<dbReference type="PANTHER" id="PTHR37049">
    <property type="entry name" value="PEPTIDASE S41 FAMILY PROTEIN"/>
    <property type="match status" value="1"/>
</dbReference>
<dbReference type="InterPro" id="IPR052766">
    <property type="entry name" value="S41A_metabolite_peptidase"/>
</dbReference>
<evidence type="ECO:0000256" key="1">
    <source>
        <dbReference type="SAM" id="SignalP"/>
    </source>
</evidence>
<gene>
    <name evidence="2" type="ORF">ARMSODRAFT_1086026</name>
</gene>
<dbReference type="EMBL" id="KZ293436">
    <property type="protein sequence ID" value="PBK67504.1"/>
    <property type="molecule type" value="Genomic_DNA"/>
</dbReference>
<dbReference type="InterPro" id="IPR029045">
    <property type="entry name" value="ClpP/crotonase-like_dom_sf"/>
</dbReference>
<sequence length="662" mass="71856">MRFLFPAFALVAAVSAGRDPCATIGGQTWVTPAQVRECYRSFAVNETEKANIIEVINKTLSFHTSVNYEVQAPQPYSDTHENVLADLARISSQTYASDYDLHVDLSLTVKRLHDGHCVWINYCYDSTFVNYLPTPLVLLNGTEVHIALEAYNVSSVQFAGEIPVWERALAGTLDGGLQSLNGAKVLKINDQDPFVAVNANADVAGGYQAYGTRQNGFFSSYQRSTTGWSYVLGNFAQQSLPLSDSVKLSVQLVNGKRANVVLPYLSRIGSSTINFSSADTYRSSNCRAVFGTNGVNYYESSVSSTLADPLVKAQQTPGKVVERSRALNVMLDSTPATDIDLPTPLQPANPVDGFGVGQFYLLDDGVTGVLALGSFSGNSYDVMMQGLLDGLLELRSRGAQRLVVDVMNNGGGYICVAHFLHRIIIGPRRTTEPQAGLNTTARDPALARQVVQTIVDSHGTVDPATMLLYNPLGWHNIRNEQFNITDNWLVPPVAKVINRRSDAFGQTLGSECPPATEYPTPPPDKGLFDGSQVVIVSNGRCASSCSLFSVTMAKLEGSKTVVVGGKNDVDQKFCGVVGGQSTDFSTIDSEIKTTGLKNDSRAPPDLLVNGVQGITWRLGYGIWNPNEPEEWQDRPASYNLPLTLDLANNPIKIWEKVASLVF</sequence>
<dbReference type="SUPFAM" id="SSF52096">
    <property type="entry name" value="ClpP/crotonase"/>
    <property type="match status" value="1"/>
</dbReference>
<feature type="chain" id="PRO_5013695571" evidence="1">
    <location>
        <begin position="17"/>
        <end position="662"/>
    </location>
</feature>
<reference evidence="3" key="1">
    <citation type="journal article" date="2017" name="Nat. Ecol. Evol.">
        <title>Genome expansion and lineage-specific genetic innovations in the forest pathogenic fungi Armillaria.</title>
        <authorList>
            <person name="Sipos G."/>
            <person name="Prasanna A.N."/>
            <person name="Walter M.C."/>
            <person name="O'Connor E."/>
            <person name="Balint B."/>
            <person name="Krizsan K."/>
            <person name="Kiss B."/>
            <person name="Hess J."/>
            <person name="Varga T."/>
            <person name="Slot J."/>
            <person name="Riley R."/>
            <person name="Boka B."/>
            <person name="Rigling D."/>
            <person name="Barry K."/>
            <person name="Lee J."/>
            <person name="Mihaltcheva S."/>
            <person name="LaButti K."/>
            <person name="Lipzen A."/>
            <person name="Waldron R."/>
            <person name="Moloney N.M."/>
            <person name="Sperisen C."/>
            <person name="Kredics L."/>
            <person name="Vagvoelgyi C."/>
            <person name="Patrignani A."/>
            <person name="Fitzpatrick D."/>
            <person name="Nagy I."/>
            <person name="Doyle S."/>
            <person name="Anderson J.B."/>
            <person name="Grigoriev I.V."/>
            <person name="Gueldener U."/>
            <person name="Muensterkoetter M."/>
            <person name="Nagy L.G."/>
        </authorList>
    </citation>
    <scope>NUCLEOTIDE SEQUENCE [LARGE SCALE GENOMIC DNA]</scope>
    <source>
        <strain evidence="3">28-4</strain>
    </source>
</reference>
<dbReference type="AlphaFoldDB" id="A0A2H3BF15"/>